<dbReference type="AlphaFoldDB" id="A0A151CEX4"/>
<proteinExistence type="predicted"/>
<dbReference type="Gene3D" id="3.40.50.1820">
    <property type="entry name" value="alpha/beta hydrolase"/>
    <property type="match status" value="1"/>
</dbReference>
<organism evidence="1 2">
    <name type="scientific">Sulfurovum riftiae</name>
    <dbReference type="NCBI Taxonomy" id="1630136"/>
    <lineage>
        <taxon>Bacteria</taxon>
        <taxon>Pseudomonadati</taxon>
        <taxon>Campylobacterota</taxon>
        <taxon>Epsilonproteobacteria</taxon>
        <taxon>Campylobacterales</taxon>
        <taxon>Sulfurovaceae</taxon>
        <taxon>Sulfurovum</taxon>
    </lineage>
</organism>
<sequence>MKHTVKGILVLSVLFFVGCGSDLQQPDNESVIGGEVVVDLDGASIKQNLIAAGMPGIDESSTVYGYKAYKIPYTTTDEKGNSVKVSGLMVIPTGVPDAMKQAGFSVVSDDHDTIMANADAPTVRASNNSTPEGAPVILTSLYAFVTLQPDYIGFGDSVEHYHPFLLKKSAANATVDFINAARKFASENGINLNGQLFLTGYSEGGYAALATLEKIEQDGELQVTLAAPMAGPYDMNQTAMGQLSQEVLPIPSYVAYVAYAYTLSYNQDLSSVFNEPYDSQVETLFDGSLARPEIDPQLPNATDGLIDPDFRYDFLTNPYNWLREATLENNVNEWGPKTPVKLVHCRGDNVVPFPMAQLAEATMNAYGAADVSIVPVEVAVTQDPATALRYNHFECGPVAYGVAANIFAQTRKATIGY</sequence>
<dbReference type="Proteomes" id="UP000075359">
    <property type="component" value="Unassembled WGS sequence"/>
</dbReference>
<dbReference type="SUPFAM" id="SSF53474">
    <property type="entry name" value="alpha/beta-Hydrolases"/>
    <property type="match status" value="1"/>
</dbReference>
<keyword evidence="2" id="KW-1185">Reference proteome</keyword>
<name>A0A151CEX4_9BACT</name>
<dbReference type="InterPro" id="IPR005152">
    <property type="entry name" value="Lipase_secreted"/>
</dbReference>
<dbReference type="PROSITE" id="PS51257">
    <property type="entry name" value="PROKAR_LIPOPROTEIN"/>
    <property type="match status" value="1"/>
</dbReference>
<accession>A0A151CEX4</accession>
<dbReference type="PANTHER" id="PTHR34853:SF1">
    <property type="entry name" value="LIPASE 5"/>
    <property type="match status" value="1"/>
</dbReference>
<evidence type="ECO:0008006" key="3">
    <source>
        <dbReference type="Google" id="ProtNLM"/>
    </source>
</evidence>
<dbReference type="OrthoDB" id="9955at2"/>
<dbReference type="STRING" id="1630136.AS592_01475"/>
<dbReference type="EMBL" id="LNKT01000045">
    <property type="protein sequence ID" value="KYJ86066.1"/>
    <property type="molecule type" value="Genomic_DNA"/>
</dbReference>
<dbReference type="PIRSF" id="PIRSF029171">
    <property type="entry name" value="Esterase_LipA"/>
    <property type="match status" value="1"/>
</dbReference>
<dbReference type="InterPro" id="IPR029058">
    <property type="entry name" value="AB_hydrolase_fold"/>
</dbReference>
<dbReference type="GO" id="GO:0004806">
    <property type="term" value="F:triacylglycerol lipase activity"/>
    <property type="evidence" value="ECO:0007669"/>
    <property type="project" value="InterPro"/>
</dbReference>
<dbReference type="PANTHER" id="PTHR34853">
    <property type="match status" value="1"/>
</dbReference>
<evidence type="ECO:0000313" key="1">
    <source>
        <dbReference type="EMBL" id="KYJ86066.1"/>
    </source>
</evidence>
<gene>
    <name evidence="1" type="ORF">AS592_01475</name>
</gene>
<protein>
    <recommendedName>
        <fullName evidence="3">Peptidase S9 prolyl oligopeptidase catalytic domain-containing protein</fullName>
    </recommendedName>
</protein>
<dbReference type="Gene3D" id="1.10.260.160">
    <property type="match status" value="1"/>
</dbReference>
<reference evidence="1 2" key="1">
    <citation type="submission" date="2015-11" db="EMBL/GenBank/DDBJ databases">
        <title>Draft genome of Sulfurovum riftiae 1812E, a member of the Epsilonproteobacteria isolated from the tube of the deep-sea hydrothermal vent tubewom Riftia pachyptila.</title>
        <authorList>
            <person name="Vetriani C."/>
            <person name="Giovannelli D."/>
        </authorList>
    </citation>
    <scope>NUCLEOTIDE SEQUENCE [LARGE SCALE GENOMIC DNA]</scope>
    <source>
        <strain evidence="1 2">1812E</strain>
    </source>
</reference>
<dbReference type="Pfam" id="PF03583">
    <property type="entry name" value="LIP"/>
    <property type="match status" value="1"/>
</dbReference>
<comment type="caution">
    <text evidence="1">The sequence shown here is derived from an EMBL/GenBank/DDBJ whole genome shotgun (WGS) entry which is preliminary data.</text>
</comment>
<evidence type="ECO:0000313" key="2">
    <source>
        <dbReference type="Proteomes" id="UP000075359"/>
    </source>
</evidence>
<dbReference type="RefSeq" id="WP_067331440.1">
    <property type="nucleotide sequence ID" value="NZ_LNKT01000045.1"/>
</dbReference>
<dbReference type="GO" id="GO:0016042">
    <property type="term" value="P:lipid catabolic process"/>
    <property type="evidence" value="ECO:0007669"/>
    <property type="project" value="InterPro"/>
</dbReference>